<dbReference type="PANTHER" id="PTHR11699">
    <property type="entry name" value="ALDEHYDE DEHYDROGENASE-RELATED"/>
    <property type="match status" value="1"/>
</dbReference>
<accession>A0A6P6X8C8</accession>
<feature type="domain" description="Aldehyde dehydrogenase" evidence="1">
    <location>
        <begin position="22"/>
        <end position="170"/>
    </location>
</feature>
<dbReference type="GeneID" id="113739122"/>
<proteinExistence type="predicted"/>
<dbReference type="InterPro" id="IPR016161">
    <property type="entry name" value="Ald_DH/histidinol_DH"/>
</dbReference>
<keyword evidence="2" id="KW-1185">Reference proteome</keyword>
<dbReference type="InterPro" id="IPR016162">
    <property type="entry name" value="Ald_DH_N"/>
</dbReference>
<evidence type="ECO:0000259" key="1">
    <source>
        <dbReference type="Pfam" id="PF00171"/>
    </source>
</evidence>
<organism evidence="2 3">
    <name type="scientific">Coffea arabica</name>
    <name type="common">Arabian coffee</name>
    <dbReference type="NCBI Taxonomy" id="13443"/>
    <lineage>
        <taxon>Eukaryota</taxon>
        <taxon>Viridiplantae</taxon>
        <taxon>Streptophyta</taxon>
        <taxon>Embryophyta</taxon>
        <taxon>Tracheophyta</taxon>
        <taxon>Spermatophyta</taxon>
        <taxon>Magnoliopsida</taxon>
        <taxon>eudicotyledons</taxon>
        <taxon>Gunneridae</taxon>
        <taxon>Pentapetalae</taxon>
        <taxon>asterids</taxon>
        <taxon>lamiids</taxon>
        <taxon>Gentianales</taxon>
        <taxon>Rubiaceae</taxon>
        <taxon>Ixoroideae</taxon>
        <taxon>Gardenieae complex</taxon>
        <taxon>Bertiereae - Coffeeae clade</taxon>
        <taxon>Coffeeae</taxon>
        <taxon>Coffea</taxon>
    </lineage>
</organism>
<sequence length="180" mass="20063">MLLSNFRDGNYCLKSLLPNKTSQIDSKQFEKILQYVRSGIDGNATLECGGERVGSKGYYVQPNVFSNVKDDMLIAKDEIFGPVRSILKFKDLDEVIRRANATEYGLAAGVFAKNINTANTLSRGLRAGTVWINCYNIFDAAIPYGGYKMSCHGREKGIYSLKNHLQEKAVVTPLENPAWL</sequence>
<protein>
    <submittedName>
        <fullName evidence="3">Aldehyde dehydrogenase family 2 member B4, mitochondrial-like</fullName>
    </submittedName>
</protein>
<reference evidence="3" key="2">
    <citation type="submission" date="2025-08" db="UniProtKB">
        <authorList>
            <consortium name="RefSeq"/>
        </authorList>
    </citation>
    <scope>IDENTIFICATION</scope>
    <source>
        <tissue evidence="3">Leaves</tissue>
    </source>
</reference>
<dbReference type="GO" id="GO:0016620">
    <property type="term" value="F:oxidoreductase activity, acting on the aldehyde or oxo group of donors, NAD or NADP as acceptor"/>
    <property type="evidence" value="ECO:0007669"/>
    <property type="project" value="InterPro"/>
</dbReference>
<evidence type="ECO:0000313" key="2">
    <source>
        <dbReference type="Proteomes" id="UP001652660"/>
    </source>
</evidence>
<dbReference type="Gene3D" id="3.40.309.10">
    <property type="entry name" value="Aldehyde Dehydrogenase, Chain A, domain 2"/>
    <property type="match status" value="1"/>
</dbReference>
<evidence type="ECO:0000313" key="3">
    <source>
        <dbReference type="RefSeq" id="XP_027122167.2"/>
    </source>
</evidence>
<dbReference type="SUPFAM" id="SSF53720">
    <property type="entry name" value="ALDH-like"/>
    <property type="match status" value="1"/>
</dbReference>
<gene>
    <name evidence="3" type="primary">LOC113739122</name>
</gene>
<dbReference type="RefSeq" id="XP_027122167.2">
    <property type="nucleotide sequence ID" value="XM_027266366.2"/>
</dbReference>
<dbReference type="InterPro" id="IPR016163">
    <property type="entry name" value="Ald_DH_C"/>
</dbReference>
<dbReference type="OrthoDB" id="310895at2759"/>
<name>A0A6P6X8C8_COFAR</name>
<dbReference type="AlphaFoldDB" id="A0A6P6X8C8"/>
<reference evidence="2" key="1">
    <citation type="journal article" date="2025" name="Foods">
        <title>Unveiling the Microbial Signatures of Arabica Coffee Cherries: Insights into Ripeness Specific Diversity, Functional Traits, and Implications for Quality and Safety.</title>
        <authorList>
            <consortium name="RefSeq"/>
            <person name="Tenea G.N."/>
            <person name="Cifuentes V."/>
            <person name="Reyes P."/>
            <person name="Cevallos-Vallejos M."/>
        </authorList>
    </citation>
    <scope>NUCLEOTIDE SEQUENCE [LARGE SCALE GENOMIC DNA]</scope>
</reference>
<dbReference type="Proteomes" id="UP001652660">
    <property type="component" value="Chromosome 4c"/>
</dbReference>
<dbReference type="Pfam" id="PF00171">
    <property type="entry name" value="Aldedh"/>
    <property type="match status" value="1"/>
</dbReference>
<dbReference type="Gene3D" id="3.40.605.10">
    <property type="entry name" value="Aldehyde Dehydrogenase, Chain A, domain 1"/>
    <property type="match status" value="1"/>
</dbReference>
<dbReference type="InterPro" id="IPR015590">
    <property type="entry name" value="Aldehyde_DH_dom"/>
</dbReference>